<dbReference type="PANTHER" id="PTHR33164">
    <property type="entry name" value="TRANSCRIPTIONAL REGULATOR, MARR FAMILY"/>
    <property type="match status" value="1"/>
</dbReference>
<reference evidence="2 3" key="1">
    <citation type="submission" date="2020-04" db="EMBL/GenBank/DDBJ databases">
        <title>Achromobacter ruhlandii genome sequencing and assembly.</title>
        <authorList>
            <person name="Martins R.C.R."/>
            <person name="Perdigao-Neto L.V."/>
            <person name="Levin A.S.S."/>
            <person name="Costa S.F."/>
        </authorList>
    </citation>
    <scope>NUCLEOTIDE SEQUENCE [LARGE SCALE GENOMIC DNA]</scope>
    <source>
        <strain evidence="2 3">9035ralo</strain>
    </source>
</reference>
<dbReference type="Gene3D" id="1.10.10.10">
    <property type="entry name" value="Winged helix-like DNA-binding domain superfamily/Winged helix DNA-binding domain"/>
    <property type="match status" value="1"/>
</dbReference>
<dbReference type="GO" id="GO:0003700">
    <property type="term" value="F:DNA-binding transcription factor activity"/>
    <property type="evidence" value="ECO:0007669"/>
    <property type="project" value="InterPro"/>
</dbReference>
<dbReference type="SMART" id="SM00347">
    <property type="entry name" value="HTH_MARR"/>
    <property type="match status" value="1"/>
</dbReference>
<dbReference type="RefSeq" id="WP_169537872.1">
    <property type="nucleotide sequence ID" value="NZ_JABBZE010000572.1"/>
</dbReference>
<sequence>MPPAISLISAMLEPKHHALLDEAARRGLQSADGMRLCLQVLALAGAIDRDCAARLAPRQLSEGKFVLLFLLHGQAGGLSPHELAARAGVTRATVTGLLDGLGRDGFVSRQPGQDDRRRIAVVLTPKGKTAAARLFKEHTQWIGSLFDPLSPTERRQLGELLAKVWRGTDSGRAALAKDAP</sequence>
<dbReference type="InterPro" id="IPR036390">
    <property type="entry name" value="WH_DNA-bd_sf"/>
</dbReference>
<evidence type="ECO:0000313" key="2">
    <source>
        <dbReference type="EMBL" id="NMU93249.1"/>
    </source>
</evidence>
<dbReference type="Proteomes" id="UP000542405">
    <property type="component" value="Unassembled WGS sequence"/>
</dbReference>
<gene>
    <name evidence="2" type="ORF">HGQ98_27625</name>
</gene>
<evidence type="ECO:0000259" key="1">
    <source>
        <dbReference type="PROSITE" id="PS50995"/>
    </source>
</evidence>
<organism evidence="2 3">
    <name type="scientific">Achromobacter ruhlandii</name>
    <dbReference type="NCBI Taxonomy" id="72557"/>
    <lineage>
        <taxon>Bacteria</taxon>
        <taxon>Pseudomonadati</taxon>
        <taxon>Pseudomonadota</taxon>
        <taxon>Betaproteobacteria</taxon>
        <taxon>Burkholderiales</taxon>
        <taxon>Alcaligenaceae</taxon>
        <taxon>Achromobacter</taxon>
    </lineage>
</organism>
<dbReference type="PROSITE" id="PS50995">
    <property type="entry name" value="HTH_MARR_2"/>
    <property type="match status" value="1"/>
</dbReference>
<protein>
    <submittedName>
        <fullName evidence="2">MarR family transcriptional regulator</fullName>
    </submittedName>
</protein>
<feature type="domain" description="HTH marR-type" evidence="1">
    <location>
        <begin position="33"/>
        <end position="166"/>
    </location>
</feature>
<comment type="caution">
    <text evidence="2">The sequence shown here is derived from an EMBL/GenBank/DDBJ whole genome shotgun (WGS) entry which is preliminary data.</text>
</comment>
<dbReference type="InterPro" id="IPR039422">
    <property type="entry name" value="MarR/SlyA-like"/>
</dbReference>
<dbReference type="EMBL" id="JABBZE010000572">
    <property type="protein sequence ID" value="NMU93249.1"/>
    <property type="molecule type" value="Genomic_DNA"/>
</dbReference>
<dbReference type="Pfam" id="PF01047">
    <property type="entry name" value="MarR"/>
    <property type="match status" value="1"/>
</dbReference>
<dbReference type="GO" id="GO:0006950">
    <property type="term" value="P:response to stress"/>
    <property type="evidence" value="ECO:0007669"/>
    <property type="project" value="TreeGrafter"/>
</dbReference>
<dbReference type="SUPFAM" id="SSF46785">
    <property type="entry name" value="Winged helix' DNA-binding domain"/>
    <property type="match status" value="1"/>
</dbReference>
<name>A0A848NJ29_9BURK</name>
<dbReference type="InterPro" id="IPR036388">
    <property type="entry name" value="WH-like_DNA-bd_sf"/>
</dbReference>
<dbReference type="InterPro" id="IPR000835">
    <property type="entry name" value="HTH_MarR-typ"/>
</dbReference>
<dbReference type="AlphaFoldDB" id="A0A848NJ29"/>
<evidence type="ECO:0000313" key="3">
    <source>
        <dbReference type="Proteomes" id="UP000542405"/>
    </source>
</evidence>
<dbReference type="PANTHER" id="PTHR33164:SF43">
    <property type="entry name" value="HTH-TYPE TRANSCRIPTIONAL REPRESSOR YETL"/>
    <property type="match status" value="1"/>
</dbReference>
<proteinExistence type="predicted"/>
<dbReference type="PRINTS" id="PR00598">
    <property type="entry name" value="HTHMARR"/>
</dbReference>
<accession>A0A848NJ29</accession>